<dbReference type="EC" id="5.3.1.28" evidence="9"/>
<accession>A0A1H4SY19</accession>
<keyword evidence="6 9" id="KW-0862">Zinc</keyword>
<evidence type="ECO:0000256" key="7">
    <source>
        <dbReference type="ARBA" id="ARBA00023235"/>
    </source>
</evidence>
<dbReference type="GO" id="GO:0097367">
    <property type="term" value="F:carbohydrate derivative binding"/>
    <property type="evidence" value="ECO:0007669"/>
    <property type="project" value="InterPro"/>
</dbReference>
<evidence type="ECO:0000256" key="5">
    <source>
        <dbReference type="ARBA" id="ARBA00022723"/>
    </source>
</evidence>
<keyword evidence="8 9" id="KW-0119">Carbohydrate metabolism</keyword>
<organism evidence="11 12">
    <name type="scientific">Terriglobus roseus</name>
    <dbReference type="NCBI Taxonomy" id="392734"/>
    <lineage>
        <taxon>Bacteria</taxon>
        <taxon>Pseudomonadati</taxon>
        <taxon>Acidobacteriota</taxon>
        <taxon>Terriglobia</taxon>
        <taxon>Terriglobales</taxon>
        <taxon>Acidobacteriaceae</taxon>
        <taxon>Terriglobus</taxon>
    </lineage>
</organism>
<comment type="similarity">
    <text evidence="3 9">Belongs to the SIS family. GmhA subfamily.</text>
</comment>
<dbReference type="PROSITE" id="PS51464">
    <property type="entry name" value="SIS"/>
    <property type="match status" value="1"/>
</dbReference>
<feature type="binding site" evidence="9">
    <location>
        <position position="69"/>
    </location>
    <ligand>
        <name>Zn(2+)</name>
        <dbReference type="ChEBI" id="CHEBI:29105"/>
    </ligand>
</feature>
<dbReference type="CDD" id="cd05006">
    <property type="entry name" value="SIS_GmhA"/>
    <property type="match status" value="1"/>
</dbReference>
<dbReference type="PANTHER" id="PTHR30390">
    <property type="entry name" value="SEDOHEPTULOSE 7-PHOSPHATE ISOMERASE / DNAA INITIATOR-ASSOCIATING FACTOR FOR REPLICATION INITIATION"/>
    <property type="match status" value="1"/>
</dbReference>
<comment type="pathway">
    <text evidence="9">Carbohydrate biosynthesis; D-glycero-D-manno-heptose 7-phosphate biosynthesis; D-glycero-alpha-D-manno-heptose 7-phosphate and D-glycero-beta-D-manno-heptose 7-phosphate from sedoheptulose 7-phosphate: step 1/1.</text>
</comment>
<feature type="binding site" evidence="9">
    <location>
        <position position="69"/>
    </location>
    <ligand>
        <name>substrate</name>
    </ligand>
</feature>
<comment type="function">
    <text evidence="9">Catalyzes the isomerization of sedoheptulose 7-phosphate in D-glycero-D-manno-heptose 7-phosphate.</text>
</comment>
<evidence type="ECO:0000256" key="3">
    <source>
        <dbReference type="ARBA" id="ARBA00009894"/>
    </source>
</evidence>
<keyword evidence="4 9" id="KW-0963">Cytoplasm</keyword>
<dbReference type="GO" id="GO:2001061">
    <property type="term" value="P:D-glycero-D-manno-heptose 7-phosphate biosynthetic process"/>
    <property type="evidence" value="ECO:0007669"/>
    <property type="project" value="UniProtKB-UniPathway"/>
</dbReference>
<comment type="miscellaneous">
    <text evidence="9">The reaction produces a racemic mixture of D-glycero-alpha-D-manno-heptose 7-phosphate and D-glycero-beta-D-manno-heptose 7-phosphate.</text>
</comment>
<feature type="binding site" evidence="9">
    <location>
        <position position="176"/>
    </location>
    <ligand>
        <name>substrate</name>
    </ligand>
</feature>
<evidence type="ECO:0000313" key="11">
    <source>
        <dbReference type="EMBL" id="SEC49066.1"/>
    </source>
</evidence>
<dbReference type="InterPro" id="IPR046348">
    <property type="entry name" value="SIS_dom_sf"/>
</dbReference>
<dbReference type="Gene3D" id="3.40.50.10490">
    <property type="entry name" value="Glucose-6-phosphate isomerase like protein, domain 1"/>
    <property type="match status" value="1"/>
</dbReference>
<feature type="domain" description="SIS" evidence="10">
    <location>
        <begin position="41"/>
        <end position="196"/>
    </location>
</feature>
<dbReference type="UniPathway" id="UPA00041">
    <property type="reaction ID" value="UER00436"/>
</dbReference>
<feature type="binding site" evidence="9">
    <location>
        <position position="176"/>
    </location>
    <ligand>
        <name>Zn(2+)</name>
        <dbReference type="ChEBI" id="CHEBI:29105"/>
    </ligand>
</feature>
<dbReference type="GO" id="GO:0008270">
    <property type="term" value="F:zinc ion binding"/>
    <property type="evidence" value="ECO:0007669"/>
    <property type="project" value="UniProtKB-UniRule"/>
</dbReference>
<evidence type="ECO:0000259" key="10">
    <source>
        <dbReference type="PROSITE" id="PS51464"/>
    </source>
</evidence>
<dbReference type="GO" id="GO:0008968">
    <property type="term" value="F:D-sedoheptulose 7-phosphate isomerase activity"/>
    <property type="evidence" value="ECO:0007669"/>
    <property type="project" value="UniProtKB-UniRule"/>
</dbReference>
<comment type="catalytic activity">
    <reaction evidence="1 9">
        <text>2 D-sedoheptulose 7-phosphate = D-glycero-alpha-D-manno-heptose 7-phosphate + D-glycero-beta-D-manno-heptose 7-phosphate</text>
        <dbReference type="Rhea" id="RHEA:27489"/>
        <dbReference type="ChEBI" id="CHEBI:57483"/>
        <dbReference type="ChEBI" id="CHEBI:60203"/>
        <dbReference type="ChEBI" id="CHEBI:60204"/>
        <dbReference type="EC" id="5.3.1.28"/>
    </reaction>
</comment>
<dbReference type="GO" id="GO:0005975">
    <property type="term" value="P:carbohydrate metabolic process"/>
    <property type="evidence" value="ECO:0007669"/>
    <property type="project" value="UniProtKB-UniRule"/>
</dbReference>
<gene>
    <name evidence="9" type="primary">gmhA</name>
    <name evidence="11" type="ORF">SAMN05443244_3589</name>
</gene>
<feature type="binding site" evidence="9">
    <location>
        <position position="184"/>
    </location>
    <ligand>
        <name>Zn(2+)</name>
        <dbReference type="ChEBI" id="CHEBI:29105"/>
    </ligand>
</feature>
<evidence type="ECO:0000256" key="6">
    <source>
        <dbReference type="ARBA" id="ARBA00022833"/>
    </source>
</evidence>
<dbReference type="InterPro" id="IPR004515">
    <property type="entry name" value="Phosphoheptose_Isoase"/>
</dbReference>
<dbReference type="HAMAP" id="MF_00067">
    <property type="entry name" value="GmhA"/>
    <property type="match status" value="1"/>
</dbReference>
<sequence>MAEASIRADGSIFQHNVSDATAMLQSLLKLEPQVEQAASLLAKALLGGNKLLACGNGGSAADASHLTTEFVVRFQADRRPYPAISFATNGGDLTACGNDYGFDEIFARQVRAYGHKGDVLFAFTTSGNSENVLRALLTAKETGVTTVAFLGRDGGRSGGIADVEFLVEHGVTARIQEAHKLLLHTICELVEVRLHAAASAGHQPLT</sequence>
<dbReference type="Proteomes" id="UP000182409">
    <property type="component" value="Unassembled WGS sequence"/>
</dbReference>
<proteinExistence type="inferred from homology"/>
<evidence type="ECO:0000256" key="9">
    <source>
        <dbReference type="HAMAP-Rule" id="MF_00067"/>
    </source>
</evidence>
<keyword evidence="5 9" id="KW-0479">Metal-binding</keyword>
<feature type="binding site" evidence="9">
    <location>
        <position position="65"/>
    </location>
    <ligand>
        <name>Zn(2+)</name>
        <dbReference type="ChEBI" id="CHEBI:29105"/>
    </ligand>
</feature>
<evidence type="ECO:0000256" key="1">
    <source>
        <dbReference type="ARBA" id="ARBA00000348"/>
    </source>
</evidence>
<feature type="binding site" evidence="9">
    <location>
        <begin position="124"/>
        <end position="126"/>
    </location>
    <ligand>
        <name>substrate</name>
    </ligand>
</feature>
<evidence type="ECO:0000256" key="8">
    <source>
        <dbReference type="ARBA" id="ARBA00023277"/>
    </source>
</evidence>
<dbReference type="Pfam" id="PF13580">
    <property type="entry name" value="SIS_2"/>
    <property type="match status" value="1"/>
</dbReference>
<reference evidence="11 12" key="1">
    <citation type="submission" date="2016-10" db="EMBL/GenBank/DDBJ databases">
        <authorList>
            <person name="de Groot N.N."/>
        </authorList>
    </citation>
    <scope>NUCLEOTIDE SEQUENCE [LARGE SCALE GENOMIC DNA]</scope>
    <source>
        <strain evidence="11 12">AB35.6</strain>
    </source>
</reference>
<evidence type="ECO:0000313" key="12">
    <source>
        <dbReference type="Proteomes" id="UP000182409"/>
    </source>
</evidence>
<protein>
    <recommendedName>
        <fullName evidence="9">Phosphoheptose isomerase</fullName>
        <ecNumber evidence="9">5.3.1.28</ecNumber>
    </recommendedName>
    <alternativeName>
        <fullName evidence="9">Sedoheptulose 7-phosphate isomerase</fullName>
    </alternativeName>
</protein>
<dbReference type="EMBL" id="FNSD01000001">
    <property type="protein sequence ID" value="SEC49066.1"/>
    <property type="molecule type" value="Genomic_DNA"/>
</dbReference>
<dbReference type="InterPro" id="IPR050099">
    <property type="entry name" value="SIS_GmhA/DiaA_subfam"/>
</dbReference>
<dbReference type="SUPFAM" id="SSF53697">
    <property type="entry name" value="SIS domain"/>
    <property type="match status" value="1"/>
</dbReference>
<dbReference type="GO" id="GO:0005737">
    <property type="term" value="C:cytoplasm"/>
    <property type="evidence" value="ECO:0007669"/>
    <property type="project" value="UniProtKB-SubCell"/>
</dbReference>
<name>A0A1H4SY19_9BACT</name>
<comment type="subcellular location">
    <subcellularLocation>
        <location evidence="2 9">Cytoplasm</location>
    </subcellularLocation>
</comment>
<dbReference type="AlphaFoldDB" id="A0A1H4SY19"/>
<feature type="binding site" evidence="9">
    <location>
        <begin position="56"/>
        <end position="58"/>
    </location>
    <ligand>
        <name>substrate</name>
    </ligand>
</feature>
<dbReference type="PANTHER" id="PTHR30390:SF6">
    <property type="entry name" value="DNAA INITIATOR-ASSOCIATING PROTEIN DIAA"/>
    <property type="match status" value="1"/>
</dbReference>
<feature type="binding site" evidence="9">
    <location>
        <position position="129"/>
    </location>
    <ligand>
        <name>substrate</name>
    </ligand>
</feature>
<dbReference type="InterPro" id="IPR001347">
    <property type="entry name" value="SIS_dom"/>
</dbReference>
<evidence type="ECO:0000256" key="4">
    <source>
        <dbReference type="ARBA" id="ARBA00022490"/>
    </source>
</evidence>
<dbReference type="InterPro" id="IPR035461">
    <property type="entry name" value="GmhA/DiaA"/>
</dbReference>
<feature type="binding site" evidence="9">
    <location>
        <begin position="98"/>
        <end position="99"/>
    </location>
    <ligand>
        <name>substrate</name>
    </ligand>
</feature>
<dbReference type="OrthoDB" id="9781311at2"/>
<keyword evidence="7 9" id="KW-0413">Isomerase</keyword>
<evidence type="ECO:0000256" key="2">
    <source>
        <dbReference type="ARBA" id="ARBA00004496"/>
    </source>
</evidence>
<dbReference type="RefSeq" id="WP_074655331.1">
    <property type="nucleotide sequence ID" value="NZ_FNSD01000001.1"/>
</dbReference>
<comment type="cofactor">
    <cofactor evidence="9">
        <name>Zn(2+)</name>
        <dbReference type="ChEBI" id="CHEBI:29105"/>
    </cofactor>
    <text evidence="9">Binds 1 zinc ion per subunit.</text>
</comment>